<sequence>MAHTQQHMHDLVEALVRTGNSFRPWPHSSGTDPFWRAKGDLVCHLEAPIDFAVAKAVPDQPADLAFVEDNDMIFCKLCWTAITGPAHHPETVSGRRR</sequence>
<protein>
    <submittedName>
        <fullName evidence="1">Uncharacterized protein</fullName>
    </submittedName>
</protein>
<gene>
    <name evidence="1" type="ORF">O1G22_00635</name>
</gene>
<evidence type="ECO:0000313" key="1">
    <source>
        <dbReference type="EMBL" id="WBO61488.1"/>
    </source>
</evidence>
<dbReference type="Proteomes" id="UP001212326">
    <property type="component" value="Chromosome"/>
</dbReference>
<evidence type="ECO:0000313" key="2">
    <source>
        <dbReference type="Proteomes" id="UP001212326"/>
    </source>
</evidence>
<dbReference type="RefSeq" id="WP_270079450.1">
    <property type="nucleotide sequence ID" value="NZ_CP115300.1"/>
</dbReference>
<name>A0ABY7NZN1_9ACTN</name>
<keyword evidence="2" id="KW-1185">Reference proteome</keyword>
<accession>A0ABY7NZN1</accession>
<dbReference type="EMBL" id="CP115300">
    <property type="protein sequence ID" value="WBO61488.1"/>
    <property type="molecule type" value="Genomic_DNA"/>
</dbReference>
<reference evidence="1 2" key="1">
    <citation type="submission" date="2022-12" db="EMBL/GenBank/DDBJ databases">
        <authorList>
            <person name="Mo P."/>
        </authorList>
    </citation>
    <scope>NUCLEOTIDE SEQUENCE [LARGE SCALE GENOMIC DNA]</scope>
    <source>
        <strain evidence="1 2">HUAS 2-6</strain>
    </source>
</reference>
<proteinExistence type="predicted"/>
<organism evidence="1 2">
    <name type="scientific">Streptomyces camelliae</name>
    <dbReference type="NCBI Taxonomy" id="3004093"/>
    <lineage>
        <taxon>Bacteria</taxon>
        <taxon>Bacillati</taxon>
        <taxon>Actinomycetota</taxon>
        <taxon>Actinomycetes</taxon>
        <taxon>Kitasatosporales</taxon>
        <taxon>Streptomycetaceae</taxon>
        <taxon>Streptomyces</taxon>
    </lineage>
</organism>